<evidence type="ECO:0000256" key="3">
    <source>
        <dbReference type="ARBA" id="ARBA00022754"/>
    </source>
</evidence>
<evidence type="ECO:0000256" key="8">
    <source>
        <dbReference type="SAM" id="Coils"/>
    </source>
</evidence>
<dbReference type="GO" id="GO:0005737">
    <property type="term" value="C:cytoplasm"/>
    <property type="evidence" value="ECO:0007669"/>
    <property type="project" value="TreeGrafter"/>
</dbReference>
<organism evidence="11">
    <name type="scientific">Capra hircus</name>
    <name type="common">Goat</name>
    <dbReference type="NCBI Taxonomy" id="9925"/>
    <lineage>
        <taxon>Eukaryota</taxon>
        <taxon>Metazoa</taxon>
        <taxon>Chordata</taxon>
        <taxon>Craniata</taxon>
        <taxon>Vertebrata</taxon>
        <taxon>Euteleostomi</taxon>
        <taxon>Mammalia</taxon>
        <taxon>Eutheria</taxon>
        <taxon>Laurasiatheria</taxon>
        <taxon>Artiodactyla</taxon>
        <taxon>Ruminantia</taxon>
        <taxon>Pecora</taxon>
        <taxon>Bovidae</taxon>
        <taxon>Caprinae</taxon>
        <taxon>Capra</taxon>
    </lineage>
</organism>
<evidence type="ECO:0000256" key="5">
    <source>
        <dbReference type="ARBA" id="ARBA00055161"/>
    </source>
</evidence>
<evidence type="ECO:0000313" key="11">
    <source>
        <dbReference type="Ensembl" id="ENSCHIP00010003947.1"/>
    </source>
</evidence>
<evidence type="ECO:0000256" key="9">
    <source>
        <dbReference type="SAM" id="MobiDB-lite"/>
    </source>
</evidence>
<dbReference type="InterPro" id="IPR018039">
    <property type="entry name" value="IF_conserved"/>
</dbReference>
<dbReference type="PROSITE" id="PS51842">
    <property type="entry name" value="IF_ROD_2"/>
    <property type="match status" value="1"/>
</dbReference>
<dbReference type="GO" id="GO:0045109">
    <property type="term" value="P:intermediate filament organization"/>
    <property type="evidence" value="ECO:0007669"/>
    <property type="project" value="TreeGrafter"/>
</dbReference>
<dbReference type="Gene3D" id="1.20.5.1160">
    <property type="entry name" value="Vasodilator-stimulated phosphoprotein"/>
    <property type="match status" value="2"/>
</dbReference>
<dbReference type="Gene3D" id="1.20.5.500">
    <property type="entry name" value="Single helix bin"/>
    <property type="match status" value="1"/>
</dbReference>
<dbReference type="InterPro" id="IPR039008">
    <property type="entry name" value="IF_rod_dom"/>
</dbReference>
<dbReference type="InterPro" id="IPR002957">
    <property type="entry name" value="Keratin_I"/>
</dbReference>
<protein>
    <recommendedName>
        <fullName evidence="10">IF rod domain-containing protein</fullName>
    </recommendedName>
</protein>
<evidence type="ECO:0000256" key="1">
    <source>
        <dbReference type="ARBA" id="ARBA00022553"/>
    </source>
</evidence>
<dbReference type="GO" id="GO:0005200">
    <property type="term" value="F:structural constituent of cytoskeleton"/>
    <property type="evidence" value="ECO:0007669"/>
    <property type="project" value="TreeGrafter"/>
</dbReference>
<dbReference type="GO" id="GO:0045098">
    <property type="term" value="C:type III intermediate filament"/>
    <property type="evidence" value="ECO:0007669"/>
    <property type="project" value="TreeGrafter"/>
</dbReference>
<keyword evidence="3 7" id="KW-0403">Intermediate filament</keyword>
<reference evidence="11" key="2">
    <citation type="submission" date="2025-08" db="UniProtKB">
        <authorList>
            <consortium name="Ensembl"/>
        </authorList>
    </citation>
    <scope>IDENTIFICATION</scope>
</reference>
<feature type="region of interest" description="Disordered" evidence="9">
    <location>
        <begin position="498"/>
        <end position="519"/>
    </location>
</feature>
<feature type="region of interest" description="Disordered" evidence="9">
    <location>
        <begin position="1"/>
        <end position="61"/>
    </location>
</feature>
<dbReference type="PANTHER" id="PTHR45652">
    <property type="entry name" value="GLIAL FIBRILLARY ACIDIC PROTEIN"/>
    <property type="match status" value="1"/>
</dbReference>
<dbReference type="PROSITE" id="PS00226">
    <property type="entry name" value="IF_ROD_1"/>
    <property type="match status" value="1"/>
</dbReference>
<sequence length="519" mass="59263">MSHPSGLRSSVSSTSYRRTFGPPPSLSPGAFSYSSSSRFSSSRLLGSASPGSSVRLGSFRGPRAGTGALLRLPSERLDFSMAEALNQEFLATRSNEKQELQELNDRFANFIEKVRFLEQQNAALRGELNQARGQEPARADQLCQQELRELRRELELLGRERDRVQVERDGLAEDLAALKQRSEGRARAGRRPSRLPPGGRSRPSPVRLGVCRQHPRRRALPHHHHFAESQGRLEEETRKREDAEHNLVLFRKDVDDATLSRLELERKIESLMDEIEFLKKLHEEELRDLQLSVESQQVQHVEVEATVKPELTAALRDIRAQYESIAAKNLQEAEEWYKSKYADLSDAANRNHEALRQAKQEMNESRRQIQSLTCEVDGLRGTNEALLRQLRELEEQFALEAGGYQAGAARLEEELRQLKEEMARHLREYQELLNVKMALDIEIATYRKLLEGEESRISVPVHSFASLSIKTTVPEVEPPQETHSRKMVLIRTIETRDGEVVTESQKEQHSELDKSPQSY</sequence>
<dbReference type="InterPro" id="IPR050405">
    <property type="entry name" value="Intermediate_filament"/>
</dbReference>
<feature type="coiled-coil region" evidence="8">
    <location>
        <begin position="344"/>
        <end position="435"/>
    </location>
</feature>
<dbReference type="InterPro" id="IPR006821">
    <property type="entry name" value="Intermed_filament_DNA-bd"/>
</dbReference>
<accession>A0A8C2NGJ6</accession>
<feature type="compositionally biased region" description="Low complexity" evidence="9">
    <location>
        <begin position="1"/>
        <end position="18"/>
    </location>
</feature>
<feature type="region of interest" description="Disordered" evidence="9">
    <location>
        <begin position="177"/>
        <end position="239"/>
    </location>
</feature>
<reference evidence="11" key="1">
    <citation type="submission" date="2019-03" db="EMBL/GenBank/DDBJ databases">
        <title>Genome sequencing and reference-guided assembly of Black Bengal Goat (Capra hircus).</title>
        <authorList>
            <person name="Siddiki A.Z."/>
            <person name="Baten A."/>
            <person name="Billah M."/>
            <person name="Alam M.A.U."/>
            <person name="Shawrob K.S.M."/>
            <person name="Saha S."/>
            <person name="Chowdhury M."/>
            <person name="Rahman A.H."/>
            <person name="Stear M."/>
            <person name="Miah G."/>
            <person name="Das G.B."/>
            <person name="Hossain M.M."/>
            <person name="Kumkum M."/>
            <person name="Islam M.S."/>
            <person name="Mollah A.M."/>
            <person name="Ahsan A."/>
            <person name="Tusar F."/>
            <person name="Khan M.K.I."/>
        </authorList>
    </citation>
    <scope>NUCLEOTIDE SEQUENCE [LARGE SCALE GENOMIC DNA]</scope>
</reference>
<feature type="compositionally biased region" description="Basic residues" evidence="9">
    <location>
        <begin position="213"/>
        <end position="225"/>
    </location>
</feature>
<name>A0A8C2NGJ6_CAPHI</name>
<dbReference type="FunFam" id="1.20.5.170:FF:000002">
    <property type="entry name" value="Type I keratin KA11"/>
    <property type="match status" value="1"/>
</dbReference>
<keyword evidence="4 8" id="KW-0175">Coiled coil</keyword>
<evidence type="ECO:0000256" key="6">
    <source>
        <dbReference type="ARBA" id="ARBA00061646"/>
    </source>
</evidence>
<evidence type="ECO:0000259" key="10">
    <source>
        <dbReference type="PROSITE" id="PS51842"/>
    </source>
</evidence>
<feature type="compositionally biased region" description="Low complexity" evidence="9">
    <location>
        <begin position="27"/>
        <end position="53"/>
    </location>
</feature>
<dbReference type="Pfam" id="PF04732">
    <property type="entry name" value="Filament_head"/>
    <property type="match status" value="1"/>
</dbReference>
<feature type="compositionally biased region" description="Low complexity" evidence="9">
    <location>
        <begin position="196"/>
        <end position="209"/>
    </location>
</feature>
<dbReference type="SUPFAM" id="SSF64593">
    <property type="entry name" value="Intermediate filament protein, coiled coil region"/>
    <property type="match status" value="2"/>
</dbReference>
<dbReference type="PRINTS" id="PR01248">
    <property type="entry name" value="TYPE1KERATIN"/>
</dbReference>
<comment type="function">
    <text evidence="5">Wool microfibrillar keratin.</text>
</comment>
<evidence type="ECO:0000256" key="2">
    <source>
        <dbReference type="ARBA" id="ARBA00022744"/>
    </source>
</evidence>
<dbReference type="Ensembl" id="ENSCHIT00010005462.1">
    <property type="protein sequence ID" value="ENSCHIP00010003947.1"/>
    <property type="gene ID" value="ENSCHIG00010002830.1"/>
</dbReference>
<evidence type="ECO:0000256" key="7">
    <source>
        <dbReference type="RuleBase" id="RU000685"/>
    </source>
</evidence>
<dbReference type="AlphaFoldDB" id="A0A8C2NGJ6"/>
<evidence type="ECO:0000256" key="4">
    <source>
        <dbReference type="ARBA" id="ARBA00023054"/>
    </source>
</evidence>
<keyword evidence="1" id="KW-0597">Phosphoprotein</keyword>
<proteinExistence type="inferred from homology"/>
<comment type="similarity">
    <text evidence="6 7">Belongs to the intermediate filament family.</text>
</comment>
<dbReference type="PANTHER" id="PTHR45652:SF14">
    <property type="entry name" value="PERIPHERIN"/>
    <property type="match status" value="1"/>
</dbReference>
<dbReference type="SMART" id="SM01391">
    <property type="entry name" value="Filament"/>
    <property type="match status" value="1"/>
</dbReference>
<dbReference type="GO" id="GO:0030424">
    <property type="term" value="C:axon"/>
    <property type="evidence" value="ECO:0007669"/>
    <property type="project" value="TreeGrafter"/>
</dbReference>
<dbReference type="Pfam" id="PF00038">
    <property type="entry name" value="Filament"/>
    <property type="match status" value="1"/>
</dbReference>
<keyword evidence="2" id="KW-0416">Keratin</keyword>
<dbReference type="GO" id="GO:0005886">
    <property type="term" value="C:plasma membrane"/>
    <property type="evidence" value="ECO:0007669"/>
    <property type="project" value="TreeGrafter"/>
</dbReference>
<feature type="domain" description="IF rod" evidence="10">
    <location>
        <begin position="96"/>
        <end position="457"/>
    </location>
</feature>
<dbReference type="FunFam" id="1.20.5.500:FF:000001">
    <property type="entry name" value="Type II keratin 23"/>
    <property type="match status" value="1"/>
</dbReference>
<dbReference type="Gene3D" id="1.20.5.170">
    <property type="match status" value="1"/>
</dbReference>
<dbReference type="FunFam" id="1.20.5.1160:FF:000001">
    <property type="entry name" value="Keratin type II"/>
    <property type="match status" value="1"/>
</dbReference>